<feature type="transmembrane region" description="Helical" evidence="8">
    <location>
        <begin position="108"/>
        <end position="126"/>
    </location>
</feature>
<dbReference type="InterPro" id="IPR003663">
    <property type="entry name" value="Sugar/inositol_transpt"/>
</dbReference>
<dbReference type="InterPro" id="IPR020846">
    <property type="entry name" value="MFS_dom"/>
</dbReference>
<reference evidence="10" key="1">
    <citation type="journal article" date="2020" name="Stud. Mycol.">
        <title>101 Dothideomycetes genomes: a test case for predicting lifestyles and emergence of pathogens.</title>
        <authorList>
            <person name="Haridas S."/>
            <person name="Albert R."/>
            <person name="Binder M."/>
            <person name="Bloem J."/>
            <person name="Labutti K."/>
            <person name="Salamov A."/>
            <person name="Andreopoulos B."/>
            <person name="Baker S."/>
            <person name="Barry K."/>
            <person name="Bills G."/>
            <person name="Bluhm B."/>
            <person name="Cannon C."/>
            <person name="Castanera R."/>
            <person name="Culley D."/>
            <person name="Daum C."/>
            <person name="Ezra D."/>
            <person name="Gonzalez J."/>
            <person name="Henrissat B."/>
            <person name="Kuo A."/>
            <person name="Liang C."/>
            <person name="Lipzen A."/>
            <person name="Lutzoni F."/>
            <person name="Magnuson J."/>
            <person name="Mondo S."/>
            <person name="Nolan M."/>
            <person name="Ohm R."/>
            <person name="Pangilinan J."/>
            <person name="Park H.-J."/>
            <person name="Ramirez L."/>
            <person name="Alfaro M."/>
            <person name="Sun H."/>
            <person name="Tritt A."/>
            <person name="Yoshinaga Y."/>
            <person name="Zwiers L.-H."/>
            <person name="Turgeon B."/>
            <person name="Goodwin S."/>
            <person name="Spatafora J."/>
            <person name="Crous P."/>
            <person name="Grigoriev I."/>
        </authorList>
    </citation>
    <scope>NUCLEOTIDE SEQUENCE</scope>
    <source>
        <strain evidence="10">CBS 123094</strain>
    </source>
</reference>
<dbReference type="AlphaFoldDB" id="A0A6A5WGR4"/>
<keyword evidence="11" id="KW-1185">Reference proteome</keyword>
<dbReference type="SUPFAM" id="SSF103473">
    <property type="entry name" value="MFS general substrate transporter"/>
    <property type="match status" value="1"/>
</dbReference>
<dbReference type="PANTHER" id="PTHR48022:SF56">
    <property type="entry name" value="MAJOR FACILITATOR SUPERFAMILY (MFS) PROFILE DOMAIN-CONTAINING PROTEIN-RELATED"/>
    <property type="match status" value="1"/>
</dbReference>
<keyword evidence="3 7" id="KW-0813">Transport</keyword>
<dbReference type="Proteomes" id="UP000799779">
    <property type="component" value="Unassembled WGS sequence"/>
</dbReference>
<dbReference type="EMBL" id="ML977591">
    <property type="protein sequence ID" value="KAF2000124.1"/>
    <property type="molecule type" value="Genomic_DNA"/>
</dbReference>
<feature type="transmembrane region" description="Helical" evidence="8">
    <location>
        <begin position="352"/>
        <end position="372"/>
    </location>
</feature>
<feature type="transmembrane region" description="Helical" evidence="8">
    <location>
        <begin position="80"/>
        <end position="101"/>
    </location>
</feature>
<feature type="transmembrane region" description="Helical" evidence="8">
    <location>
        <begin position="378"/>
        <end position="398"/>
    </location>
</feature>
<dbReference type="NCBIfam" id="TIGR00879">
    <property type="entry name" value="SP"/>
    <property type="match status" value="1"/>
</dbReference>
<evidence type="ECO:0000256" key="3">
    <source>
        <dbReference type="ARBA" id="ARBA00022448"/>
    </source>
</evidence>
<keyword evidence="6 8" id="KW-0472">Membrane</keyword>
<feature type="transmembrane region" description="Helical" evidence="8">
    <location>
        <begin position="419"/>
        <end position="439"/>
    </location>
</feature>
<dbReference type="Pfam" id="PF00083">
    <property type="entry name" value="Sugar_tr"/>
    <property type="match status" value="1"/>
</dbReference>
<dbReference type="InterPro" id="IPR036259">
    <property type="entry name" value="MFS_trans_sf"/>
</dbReference>
<dbReference type="PROSITE" id="PS50850">
    <property type="entry name" value="MFS"/>
    <property type="match status" value="1"/>
</dbReference>
<comment type="subcellular location">
    <subcellularLocation>
        <location evidence="1">Membrane</location>
        <topology evidence="1">Multi-pass membrane protein</topology>
    </subcellularLocation>
</comment>
<organism evidence="10 11">
    <name type="scientific">Amniculicola lignicola CBS 123094</name>
    <dbReference type="NCBI Taxonomy" id="1392246"/>
    <lineage>
        <taxon>Eukaryota</taxon>
        <taxon>Fungi</taxon>
        <taxon>Dikarya</taxon>
        <taxon>Ascomycota</taxon>
        <taxon>Pezizomycotina</taxon>
        <taxon>Dothideomycetes</taxon>
        <taxon>Pleosporomycetidae</taxon>
        <taxon>Pleosporales</taxon>
        <taxon>Amniculicolaceae</taxon>
        <taxon>Amniculicola</taxon>
    </lineage>
</organism>
<evidence type="ECO:0000256" key="1">
    <source>
        <dbReference type="ARBA" id="ARBA00004141"/>
    </source>
</evidence>
<dbReference type="InterPro" id="IPR050360">
    <property type="entry name" value="MFS_Sugar_Transporters"/>
</dbReference>
<dbReference type="PROSITE" id="PS00217">
    <property type="entry name" value="SUGAR_TRANSPORT_2"/>
    <property type="match status" value="1"/>
</dbReference>
<evidence type="ECO:0000313" key="10">
    <source>
        <dbReference type="EMBL" id="KAF2000124.1"/>
    </source>
</evidence>
<dbReference type="OrthoDB" id="6612291at2759"/>
<evidence type="ECO:0000256" key="8">
    <source>
        <dbReference type="SAM" id="Phobius"/>
    </source>
</evidence>
<dbReference type="InterPro" id="IPR005828">
    <property type="entry name" value="MFS_sugar_transport-like"/>
</dbReference>
<feature type="transmembrane region" description="Helical" evidence="8">
    <location>
        <begin position="167"/>
        <end position="186"/>
    </location>
</feature>
<evidence type="ECO:0000313" key="11">
    <source>
        <dbReference type="Proteomes" id="UP000799779"/>
    </source>
</evidence>
<name>A0A6A5WGR4_9PLEO</name>
<comment type="similarity">
    <text evidence="2 7">Belongs to the major facilitator superfamily. Sugar transporter (TC 2.A.1.1) family.</text>
</comment>
<feature type="transmembrane region" description="Helical" evidence="8">
    <location>
        <begin position="206"/>
        <end position="227"/>
    </location>
</feature>
<dbReference type="GO" id="GO:0016020">
    <property type="term" value="C:membrane"/>
    <property type="evidence" value="ECO:0007669"/>
    <property type="project" value="UniProtKB-SubCell"/>
</dbReference>
<feature type="domain" description="Major facilitator superfamily (MFS) profile" evidence="9">
    <location>
        <begin position="33"/>
        <end position="473"/>
    </location>
</feature>
<evidence type="ECO:0000256" key="2">
    <source>
        <dbReference type="ARBA" id="ARBA00010992"/>
    </source>
</evidence>
<dbReference type="PANTHER" id="PTHR48022">
    <property type="entry name" value="PLASTIDIC GLUCOSE TRANSPORTER 4"/>
    <property type="match status" value="1"/>
</dbReference>
<evidence type="ECO:0000259" key="9">
    <source>
        <dbReference type="PROSITE" id="PS50850"/>
    </source>
</evidence>
<feature type="transmembrane region" description="Helical" evidence="8">
    <location>
        <begin position="287"/>
        <end position="312"/>
    </location>
</feature>
<protein>
    <submittedName>
        <fullName evidence="10">General substrate transporter</fullName>
    </submittedName>
</protein>
<dbReference type="Gene3D" id="1.20.1250.20">
    <property type="entry name" value="MFS general substrate transporter like domains"/>
    <property type="match status" value="1"/>
</dbReference>
<proteinExistence type="inferred from homology"/>
<keyword evidence="5 8" id="KW-1133">Transmembrane helix</keyword>
<evidence type="ECO:0000256" key="7">
    <source>
        <dbReference type="RuleBase" id="RU003346"/>
    </source>
</evidence>
<dbReference type="GO" id="GO:0005351">
    <property type="term" value="F:carbohydrate:proton symporter activity"/>
    <property type="evidence" value="ECO:0007669"/>
    <property type="project" value="TreeGrafter"/>
</dbReference>
<feature type="transmembrane region" description="Helical" evidence="8">
    <location>
        <begin position="132"/>
        <end position="155"/>
    </location>
</feature>
<evidence type="ECO:0000256" key="6">
    <source>
        <dbReference type="ARBA" id="ARBA00023136"/>
    </source>
</evidence>
<feature type="transmembrane region" description="Helical" evidence="8">
    <location>
        <begin position="324"/>
        <end position="343"/>
    </location>
</feature>
<dbReference type="InterPro" id="IPR005829">
    <property type="entry name" value="Sugar_transporter_CS"/>
</dbReference>
<feature type="transmembrane region" description="Helical" evidence="8">
    <location>
        <begin position="30"/>
        <end position="60"/>
    </location>
</feature>
<feature type="transmembrane region" description="Helical" evidence="8">
    <location>
        <begin position="451"/>
        <end position="469"/>
    </location>
</feature>
<evidence type="ECO:0000256" key="5">
    <source>
        <dbReference type="ARBA" id="ARBA00022989"/>
    </source>
</evidence>
<accession>A0A6A5WGR4</accession>
<gene>
    <name evidence="10" type="ORF">P154DRAFT_435643</name>
</gene>
<keyword evidence="4 8" id="KW-0812">Transmembrane</keyword>
<dbReference type="FunFam" id="1.20.1250.20:FF:000078">
    <property type="entry name" value="MFS maltose transporter, putative"/>
    <property type="match status" value="1"/>
</dbReference>
<sequence>MTDASEALKRFEARQHSLTRKESIKENWKALLWCFYMFFTCIMFGFDSLAGGVVVSIPNFRKDFGTAYAGDYVVDANWQLGFQAATLGGIIFGGLITGFLVNKWGRQPTILIFYLTNTAGIFLQFFSTDVAMFFGGKILTGLPLGCFSTVAPTYASELTPLNLRGSITAGMNFAIVLGQLIGNGVMRESNHYSGRMQYRVLFATQWGYVAVGLLFLPFFPESPYWLVAHGKHEKARKNIAKLHNPDYDVDGHMAQIHNALSRQNADDESQGSLAECFSRKHIKRTMVATSMFFIQNATGNAWVVGYMTYFMQLGGLNPAKSLDVTVGISCLMLVGNMCGWVLVEKVGRRNTALYGTGTLTVTLFLIGILACIKASGAIWGQVVFMAVWSFVYQGTVGASAWPISAETPTSRLRAPTQALATMMNGASSCIWSFSLPYMINPDQGNLAGKVAFIFGAVCVFCTIFIWFFIPETKARTYTEIDELWDRKISARHFERTVLATSVDGKISEP</sequence>
<evidence type="ECO:0000256" key="4">
    <source>
        <dbReference type="ARBA" id="ARBA00022692"/>
    </source>
</evidence>